<evidence type="ECO:0000313" key="5">
    <source>
        <dbReference type="EMBL" id="KAF7206214.1"/>
    </source>
</evidence>
<dbReference type="GO" id="GO:0008251">
    <property type="term" value="F:tRNA-specific adenosine deaminase activity"/>
    <property type="evidence" value="ECO:0007669"/>
    <property type="project" value="TreeGrafter"/>
</dbReference>
<evidence type="ECO:0000313" key="11">
    <source>
        <dbReference type="Proteomes" id="UP000694548"/>
    </source>
</evidence>
<dbReference type="EMBL" id="JAAVVJ010000015">
    <property type="protein sequence ID" value="KAF7206214.1"/>
    <property type="molecule type" value="Genomic_DNA"/>
</dbReference>
<name>A0A1A8AT02_NOTFU</name>
<sequence length="517" mass="57441">MAFRYSLRRGAAVFKYLSPDREQNLDLHHPEGPQADDAAVCGSATEQRPETCTATQNDRAQESSLCGGSERPGSETSDIINQEDKHDSADVLVECEDEETSDDDDIATFSLCGMSPPESILSDEDQIKDFHAEEKAKTEVWQTNWHKEHMAAISSVTFDSLLEAYPDLHGCKSHLAVFVLVMELMDSAGHPHEHYRVVAVGAGHSSCDAWLRYNGMMVHDCHAIVIARRALLRFLYKQLLLFSEADPKAKDECIFERAADGHQLQLRPKVSLHLYTNQCPEGAARISHIKASAGTPTPLRYNVKGQLVPVAHLEPSLWGARVCCMSGSDKLCCWALTGVQGALLTHFIQPLYITSIVLGGHVSLSTEVSDFTNNRLVDGWEDTLPPTYKKHDIIFLSGDPITPAINSPVHDHPTINWCLGDEDIEVLDSSQGIIVEGSPFVSGPGFSSRLCKRALYTYFRQVATMGQRGYLCDLPTYLSAKMEATEYQMVKDQVRQRFLKLQAGPWNSKKLVDCFNV</sequence>
<reference evidence="10" key="5">
    <citation type="submission" date="2025-05" db="UniProtKB">
        <authorList>
            <consortium name="Ensembl"/>
        </authorList>
    </citation>
    <scope>IDENTIFICATION</scope>
</reference>
<dbReference type="GO" id="GO:0005737">
    <property type="term" value="C:cytoplasm"/>
    <property type="evidence" value="ECO:0007669"/>
    <property type="project" value="TreeGrafter"/>
</dbReference>
<dbReference type="PANTHER" id="PTHR10910:SF106">
    <property type="entry name" value="ADENOSINE DEAMINASE DOMAIN-CONTAINING PROTEIN 2"/>
    <property type="match status" value="1"/>
</dbReference>
<dbReference type="KEGG" id="nfu:107386725"/>
<dbReference type="GO" id="GO:0005730">
    <property type="term" value="C:nucleolus"/>
    <property type="evidence" value="ECO:0007669"/>
    <property type="project" value="TreeGrafter"/>
</dbReference>
<dbReference type="Proteomes" id="UP000694548">
    <property type="component" value="Chromosome sgr11"/>
</dbReference>
<dbReference type="PANTHER" id="PTHR10910">
    <property type="entry name" value="EUKARYOTE SPECIFIC DSRNA BINDING PROTEIN"/>
    <property type="match status" value="1"/>
</dbReference>
<dbReference type="Pfam" id="PF02137">
    <property type="entry name" value="A_deamin"/>
    <property type="match status" value="1"/>
</dbReference>
<dbReference type="EMBL" id="JAAVVJ010000015">
    <property type="protein sequence ID" value="KAF7206217.1"/>
    <property type="molecule type" value="Genomic_DNA"/>
</dbReference>
<dbReference type="GO" id="GO:0003725">
    <property type="term" value="F:double-stranded RNA binding"/>
    <property type="evidence" value="ECO:0007669"/>
    <property type="project" value="TreeGrafter"/>
</dbReference>
<dbReference type="Ensembl" id="ENSNFUT00015014416.1">
    <property type="protein sequence ID" value="ENSNFUP00015013728.1"/>
    <property type="gene ID" value="ENSNFUG00015006704.1"/>
</dbReference>
<reference evidence="9" key="3">
    <citation type="submission" date="2016-06" db="EMBL/GenBank/DDBJ databases">
        <title>The genome of a short-lived fish provides insights into sex chromosome evolution and the genetic control of aging.</title>
        <authorList>
            <person name="Reichwald K."/>
            <person name="Felder M."/>
            <person name="Petzold A."/>
            <person name="Koch P."/>
            <person name="Groth M."/>
            <person name="Platzer M."/>
        </authorList>
    </citation>
    <scope>NUCLEOTIDE SEQUENCE</scope>
    <source>
        <tissue evidence="9">Brain</tissue>
    </source>
</reference>
<dbReference type="EMBL" id="JAAVVJ010000015">
    <property type="protein sequence ID" value="KAF7206215.1"/>
    <property type="molecule type" value="Genomic_DNA"/>
</dbReference>
<dbReference type="GO" id="GO:0003726">
    <property type="term" value="F:double-stranded RNA adenosine deaminase activity"/>
    <property type="evidence" value="ECO:0007669"/>
    <property type="project" value="TreeGrafter"/>
</dbReference>
<dbReference type="EMBL" id="JAAVVJ010000015">
    <property type="protein sequence ID" value="KAF7206213.1"/>
    <property type="molecule type" value="Genomic_DNA"/>
</dbReference>
<dbReference type="RefSeq" id="XP_015816786.3">
    <property type="nucleotide sequence ID" value="XM_015961300.3"/>
</dbReference>
<feature type="domain" description="A to I editase" evidence="2">
    <location>
        <begin position="199"/>
        <end position="509"/>
    </location>
</feature>
<dbReference type="EMBL" id="JAAVVJ010000015">
    <property type="protein sequence ID" value="KAF7206212.1"/>
    <property type="molecule type" value="Genomic_DNA"/>
</dbReference>
<dbReference type="PROSITE" id="PS50141">
    <property type="entry name" value="A_DEAMIN_EDITASE"/>
    <property type="match status" value="1"/>
</dbReference>
<evidence type="ECO:0000313" key="7">
    <source>
        <dbReference type="EMBL" id="KAF7206216.1"/>
    </source>
</evidence>
<reference evidence="9" key="2">
    <citation type="submission" date="2016-05" db="EMBL/GenBank/DDBJ databases">
        <authorList>
            <person name="Lavstsen T."/>
            <person name="Jespersen J.S."/>
        </authorList>
    </citation>
    <scope>NUCLEOTIDE SEQUENCE</scope>
    <source>
        <tissue evidence="9">Brain</tissue>
    </source>
</reference>
<dbReference type="RefSeq" id="XP_015816783.3">
    <property type="nucleotide sequence ID" value="XM_015961297.3"/>
</dbReference>
<dbReference type="GeneID" id="107386725"/>
<evidence type="ECO:0000313" key="9">
    <source>
        <dbReference type="EMBL" id="SBP57823.1"/>
    </source>
</evidence>
<feature type="region of interest" description="Disordered" evidence="1">
    <location>
        <begin position="24"/>
        <end position="87"/>
    </location>
</feature>
<keyword evidence="11" id="KW-1185">Reference proteome</keyword>
<organism evidence="9">
    <name type="scientific">Nothobranchius furzeri</name>
    <name type="common">Turquoise killifish</name>
    <dbReference type="NCBI Taxonomy" id="105023"/>
    <lineage>
        <taxon>Eukaryota</taxon>
        <taxon>Metazoa</taxon>
        <taxon>Chordata</taxon>
        <taxon>Craniata</taxon>
        <taxon>Vertebrata</taxon>
        <taxon>Euteleostomi</taxon>
        <taxon>Actinopterygii</taxon>
        <taxon>Neopterygii</taxon>
        <taxon>Teleostei</taxon>
        <taxon>Neoteleostei</taxon>
        <taxon>Acanthomorphata</taxon>
        <taxon>Ovalentaria</taxon>
        <taxon>Atherinomorphae</taxon>
        <taxon>Cyprinodontiformes</taxon>
        <taxon>Nothobranchiidae</taxon>
        <taxon>Nothobranchius</taxon>
    </lineage>
</organism>
<dbReference type="EMBL" id="HADY01019338">
    <property type="protein sequence ID" value="SBP57823.1"/>
    <property type="molecule type" value="Transcribed_RNA"/>
</dbReference>
<dbReference type="GeneTree" id="ENSGT00940000166947"/>
<evidence type="ECO:0000313" key="8">
    <source>
        <dbReference type="EMBL" id="KAF7206217.1"/>
    </source>
</evidence>
<evidence type="ECO:0000313" key="3">
    <source>
        <dbReference type="EMBL" id="KAF7206212.1"/>
    </source>
</evidence>
<dbReference type="OMA" id="WCLGDED"/>
<protein>
    <submittedName>
        <fullName evidence="9 10">Adenosine deaminase domain containing 2</fullName>
    </submittedName>
    <submittedName>
        <fullName evidence="5">Transcript variant X1</fullName>
    </submittedName>
    <submittedName>
        <fullName evidence="4">Transcript variant X2</fullName>
    </submittedName>
    <submittedName>
        <fullName evidence="8">Transcript variant X3</fullName>
    </submittedName>
    <submittedName>
        <fullName evidence="3">Transcript variant X4</fullName>
    </submittedName>
    <submittedName>
        <fullName evidence="7">Transcript variant X5</fullName>
    </submittedName>
    <submittedName>
        <fullName evidence="6">Transcript variant X6</fullName>
    </submittedName>
</protein>
<dbReference type="AlphaFoldDB" id="A0A1A8AT02"/>
<dbReference type="RefSeq" id="XP_015816782.3">
    <property type="nucleotide sequence ID" value="XM_015961296.3"/>
</dbReference>
<dbReference type="RefSeq" id="XP_015816787.3">
    <property type="nucleotide sequence ID" value="XM_015961301.3"/>
</dbReference>
<evidence type="ECO:0000313" key="4">
    <source>
        <dbReference type="EMBL" id="KAF7206213.1"/>
    </source>
</evidence>
<reference evidence="10" key="1">
    <citation type="submission" date="2014-08" db="EMBL/GenBank/DDBJ databases">
        <authorList>
            <person name="Senf B."/>
            <person name="Petzold A."/>
            <person name="Downie B.R."/>
            <person name="Koch P."/>
            <person name="Platzer M."/>
        </authorList>
    </citation>
    <scope>NUCLEOTIDE SEQUENCE [LARGE SCALE GENOMIC DNA]</scope>
    <source>
        <strain evidence="10">GRZ</strain>
    </source>
</reference>
<evidence type="ECO:0000256" key="1">
    <source>
        <dbReference type="SAM" id="MobiDB-lite"/>
    </source>
</evidence>
<dbReference type="InterPro" id="IPR002466">
    <property type="entry name" value="A_deamin"/>
</dbReference>
<dbReference type="GO" id="GO:0006396">
    <property type="term" value="P:RNA processing"/>
    <property type="evidence" value="ECO:0007669"/>
    <property type="project" value="InterPro"/>
</dbReference>
<dbReference type="EMBL" id="JAAVVJ010000015">
    <property type="protein sequence ID" value="KAF7206216.1"/>
    <property type="molecule type" value="Genomic_DNA"/>
</dbReference>
<dbReference type="Proteomes" id="UP000822369">
    <property type="component" value="Chromosome 15"/>
</dbReference>
<proteinExistence type="predicted"/>
<dbReference type="OrthoDB" id="10268011at2759"/>
<feature type="compositionally biased region" description="Polar residues" evidence="1">
    <location>
        <begin position="44"/>
        <end position="66"/>
    </location>
</feature>
<accession>A0A1A8AT02</accession>
<evidence type="ECO:0000259" key="2">
    <source>
        <dbReference type="PROSITE" id="PS50141"/>
    </source>
</evidence>
<dbReference type="GO" id="GO:0006382">
    <property type="term" value="P:adenosine to inosine editing"/>
    <property type="evidence" value="ECO:0007669"/>
    <property type="project" value="TreeGrafter"/>
</dbReference>
<dbReference type="SMART" id="SM00552">
    <property type="entry name" value="ADEAMc"/>
    <property type="match status" value="1"/>
</dbReference>
<evidence type="ECO:0000313" key="6">
    <source>
        <dbReference type="EMBL" id="KAF7206215.1"/>
    </source>
</evidence>
<gene>
    <name evidence="9" type="primary">ADAD2</name>
    <name evidence="3 10" type="synonym">adad2</name>
    <name evidence="3" type="ORF">G4P62_011211</name>
</gene>
<reference evidence="3" key="4">
    <citation type="submission" date="2020-03" db="EMBL/GenBank/DDBJ databases">
        <title>Intra-Species Differences in Population Size shape Life History and Genome Evolution.</title>
        <authorList>
            <person name="Willemsen D."/>
            <person name="Cui R."/>
            <person name="Valenzano D.R."/>
        </authorList>
    </citation>
    <scope>NUCLEOTIDE SEQUENCE</scope>
    <source>
        <strain evidence="3">GRZ</strain>
        <tissue evidence="3">Whole</tissue>
    </source>
</reference>
<dbReference type="CTD" id="161931"/>
<evidence type="ECO:0000313" key="10">
    <source>
        <dbReference type="Ensembl" id="ENSNFUP00015013728.1"/>
    </source>
</evidence>